<gene>
    <name evidence="1" type="ORF">Atai01_72150</name>
</gene>
<proteinExistence type="predicted"/>
<protein>
    <submittedName>
        <fullName evidence="1">Uncharacterized protein</fullName>
    </submittedName>
</protein>
<sequence>MAGPDGQETLMTSTTGRPWRHAMPLTGVVALLLTLGGCGGGRFVDTHFADDGPVSPEAAALAQEFRLGPDGFGKIRLRMTMDEVQTTGQFVLAKGQGYPGCRVGNEVGATPGKGGVVWVSDVYGVVKISSYFGVRTPEGIGLGSSVDDVRAAYPGTRVETERDMGNGQIEIDDHYRSPVPGNPNAAYRFFVNHDDKVDSMLLVLANQDCDVGFTK</sequence>
<organism evidence="1 2">
    <name type="scientific">Amycolatopsis taiwanensis</name>
    <dbReference type="NCBI Taxonomy" id="342230"/>
    <lineage>
        <taxon>Bacteria</taxon>
        <taxon>Bacillati</taxon>
        <taxon>Actinomycetota</taxon>
        <taxon>Actinomycetes</taxon>
        <taxon>Pseudonocardiales</taxon>
        <taxon>Pseudonocardiaceae</taxon>
        <taxon>Amycolatopsis</taxon>
    </lineage>
</organism>
<evidence type="ECO:0000313" key="2">
    <source>
        <dbReference type="Proteomes" id="UP001165136"/>
    </source>
</evidence>
<dbReference type="EMBL" id="BSTI01000024">
    <property type="protein sequence ID" value="GLY70596.1"/>
    <property type="molecule type" value="Genomic_DNA"/>
</dbReference>
<comment type="caution">
    <text evidence="1">The sequence shown here is derived from an EMBL/GenBank/DDBJ whole genome shotgun (WGS) entry which is preliminary data.</text>
</comment>
<keyword evidence="2" id="KW-1185">Reference proteome</keyword>
<dbReference type="AlphaFoldDB" id="A0A9W6VLK0"/>
<dbReference type="Proteomes" id="UP001165136">
    <property type="component" value="Unassembled WGS sequence"/>
</dbReference>
<name>A0A9W6VLK0_9PSEU</name>
<reference evidence="1" key="1">
    <citation type="submission" date="2023-03" db="EMBL/GenBank/DDBJ databases">
        <title>Amycolatopsis taiwanensis NBRC 103393.</title>
        <authorList>
            <person name="Ichikawa N."/>
            <person name="Sato H."/>
            <person name="Tonouchi N."/>
        </authorList>
    </citation>
    <scope>NUCLEOTIDE SEQUENCE</scope>
    <source>
        <strain evidence="1">NBRC 103393</strain>
    </source>
</reference>
<accession>A0A9W6VLK0</accession>
<evidence type="ECO:0000313" key="1">
    <source>
        <dbReference type="EMBL" id="GLY70596.1"/>
    </source>
</evidence>